<comment type="caution">
    <text evidence="15">The sequence shown here is derived from an EMBL/GenBank/DDBJ whole genome shotgun (WGS) entry which is preliminary data.</text>
</comment>
<dbReference type="PANTHER" id="PTHR12317">
    <property type="entry name" value="DIACYLGLYCEROL O-ACYLTRANSFERASE"/>
    <property type="match status" value="1"/>
</dbReference>
<dbReference type="EMBL" id="CAJNOH010000170">
    <property type="protein sequence ID" value="CAF0923751.1"/>
    <property type="molecule type" value="Genomic_DNA"/>
</dbReference>
<feature type="transmembrane region" description="Helical" evidence="14">
    <location>
        <begin position="36"/>
        <end position="56"/>
    </location>
</feature>
<evidence type="ECO:0000256" key="12">
    <source>
        <dbReference type="ARBA" id="ARBA00023136"/>
    </source>
</evidence>
<sequence length="312" mass="35550">MMDFERIIQFIIFSSITSFCAFSPIIVPLAVTFLSWAWSSTIILSLSLIYCCWLFIDRHTDSEGGRWSDCLRQCYIWTRWVQYFPLTLIKTMDLDPNRNYIFGYHPHGIGSFGALGNFGTDATHFSILFPNIRPHLMLLRMQFFNPFTRDILLGSGACCVSRDSCEYLLSGKCGRGNALVIIIGGQREVILSRNDTMILYLKTRKGFIQLALKYGASIVPVISFGENELYKRHTFFGLIPNGVPWGQFILGLLPLRHPVTTVVGKPIHVVQIDDPTSNDINQLHNEYLQAVEQLFVENKDKYGLGHVKLEII</sequence>
<name>A0A814B9A9_9BILA</name>
<proteinExistence type="inferred from homology"/>
<dbReference type="AlphaFoldDB" id="A0A814B9A9"/>
<evidence type="ECO:0000256" key="4">
    <source>
        <dbReference type="ARBA" id="ARBA00005420"/>
    </source>
</evidence>
<reference evidence="15" key="1">
    <citation type="submission" date="2021-02" db="EMBL/GenBank/DDBJ databases">
        <authorList>
            <person name="Nowell W R."/>
        </authorList>
    </citation>
    <scope>NUCLEOTIDE SEQUENCE</scope>
</reference>
<evidence type="ECO:0000256" key="11">
    <source>
        <dbReference type="ARBA" id="ARBA00023098"/>
    </source>
</evidence>
<dbReference type="EMBL" id="CAJNOL010001248">
    <property type="protein sequence ID" value="CAF1321478.1"/>
    <property type="molecule type" value="Genomic_DNA"/>
</dbReference>
<keyword evidence="7 14" id="KW-0812">Transmembrane</keyword>
<dbReference type="GO" id="GO:0006071">
    <property type="term" value="P:glycerol metabolic process"/>
    <property type="evidence" value="ECO:0007669"/>
    <property type="project" value="UniProtKB-KW"/>
</dbReference>
<evidence type="ECO:0000256" key="3">
    <source>
        <dbReference type="ARBA" id="ARBA00005189"/>
    </source>
</evidence>
<evidence type="ECO:0000256" key="5">
    <source>
        <dbReference type="ARBA" id="ARBA00022516"/>
    </source>
</evidence>
<dbReference type="EC" id="2.3.1.-" evidence="14"/>
<dbReference type="Proteomes" id="UP000663870">
    <property type="component" value="Unassembled WGS sequence"/>
</dbReference>
<keyword evidence="5" id="KW-0444">Lipid biosynthesis</keyword>
<accession>A0A814B9A9</accession>
<gene>
    <name evidence="16" type="ORF">JXQ802_LOCUS30566</name>
    <name evidence="15" type="ORF">PYM288_LOCUS10671</name>
</gene>
<keyword evidence="8" id="KW-0319">Glycerol metabolism</keyword>
<keyword evidence="6 14" id="KW-0808">Transferase</keyword>
<evidence type="ECO:0000313" key="18">
    <source>
        <dbReference type="Proteomes" id="UP000663870"/>
    </source>
</evidence>
<keyword evidence="18" id="KW-1185">Reference proteome</keyword>
<dbReference type="PANTHER" id="PTHR12317:SF0">
    <property type="entry name" value="ACYLTRANSFERASE"/>
    <property type="match status" value="1"/>
</dbReference>
<comment type="pathway">
    <text evidence="2">Glycerolipid metabolism; triacylglycerol biosynthesis.</text>
</comment>
<organism evidence="15 17">
    <name type="scientific">Rotaria sordida</name>
    <dbReference type="NCBI Taxonomy" id="392033"/>
    <lineage>
        <taxon>Eukaryota</taxon>
        <taxon>Metazoa</taxon>
        <taxon>Spiralia</taxon>
        <taxon>Gnathifera</taxon>
        <taxon>Rotifera</taxon>
        <taxon>Eurotatoria</taxon>
        <taxon>Bdelloidea</taxon>
        <taxon>Philodinida</taxon>
        <taxon>Philodinidae</taxon>
        <taxon>Rotaria</taxon>
    </lineage>
</organism>
<evidence type="ECO:0000256" key="9">
    <source>
        <dbReference type="ARBA" id="ARBA00022824"/>
    </source>
</evidence>
<evidence type="ECO:0000313" key="16">
    <source>
        <dbReference type="EMBL" id="CAF1321478.1"/>
    </source>
</evidence>
<dbReference type="InterPro" id="IPR007130">
    <property type="entry name" value="DAGAT"/>
</dbReference>
<feature type="transmembrane region" description="Helical" evidence="14">
    <location>
        <begin position="7"/>
        <end position="30"/>
    </location>
</feature>
<dbReference type="SUPFAM" id="SSF69593">
    <property type="entry name" value="Glycerol-3-phosphate (1)-acyltransferase"/>
    <property type="match status" value="1"/>
</dbReference>
<keyword evidence="9 14" id="KW-0256">Endoplasmic reticulum</keyword>
<keyword evidence="13" id="KW-0012">Acyltransferase</keyword>
<dbReference type="Proteomes" id="UP000663854">
    <property type="component" value="Unassembled WGS sequence"/>
</dbReference>
<evidence type="ECO:0000313" key="15">
    <source>
        <dbReference type="EMBL" id="CAF0923751.1"/>
    </source>
</evidence>
<keyword evidence="10 14" id="KW-1133">Transmembrane helix</keyword>
<evidence type="ECO:0000256" key="8">
    <source>
        <dbReference type="ARBA" id="ARBA00022798"/>
    </source>
</evidence>
<dbReference type="Pfam" id="PF03982">
    <property type="entry name" value="DAGAT"/>
    <property type="match status" value="2"/>
</dbReference>
<dbReference type="GO" id="GO:0005789">
    <property type="term" value="C:endoplasmic reticulum membrane"/>
    <property type="evidence" value="ECO:0007669"/>
    <property type="project" value="UniProtKB-SubCell"/>
</dbReference>
<evidence type="ECO:0000313" key="17">
    <source>
        <dbReference type="Proteomes" id="UP000663854"/>
    </source>
</evidence>
<dbReference type="GO" id="GO:0019432">
    <property type="term" value="P:triglyceride biosynthetic process"/>
    <property type="evidence" value="ECO:0007669"/>
    <property type="project" value="TreeGrafter"/>
</dbReference>
<comment type="pathway">
    <text evidence="3">Lipid metabolism.</text>
</comment>
<dbReference type="GO" id="GO:0004144">
    <property type="term" value="F:diacylglycerol O-acyltransferase activity"/>
    <property type="evidence" value="ECO:0007669"/>
    <property type="project" value="TreeGrafter"/>
</dbReference>
<keyword evidence="12 14" id="KW-0472">Membrane</keyword>
<evidence type="ECO:0000256" key="2">
    <source>
        <dbReference type="ARBA" id="ARBA00004771"/>
    </source>
</evidence>
<comment type="subcellular location">
    <subcellularLocation>
        <location evidence="1 14">Endoplasmic reticulum membrane</location>
        <topology evidence="1 14">Multi-pass membrane protein</topology>
    </subcellularLocation>
</comment>
<evidence type="ECO:0000256" key="14">
    <source>
        <dbReference type="RuleBase" id="RU367023"/>
    </source>
</evidence>
<dbReference type="CDD" id="cd07987">
    <property type="entry name" value="LPLAT_MGAT-like"/>
    <property type="match status" value="1"/>
</dbReference>
<comment type="similarity">
    <text evidence="4 14">Belongs to the diacylglycerol acyltransferase family.</text>
</comment>
<evidence type="ECO:0000256" key="10">
    <source>
        <dbReference type="ARBA" id="ARBA00022989"/>
    </source>
</evidence>
<evidence type="ECO:0000256" key="1">
    <source>
        <dbReference type="ARBA" id="ARBA00004477"/>
    </source>
</evidence>
<evidence type="ECO:0000256" key="7">
    <source>
        <dbReference type="ARBA" id="ARBA00022692"/>
    </source>
</evidence>
<keyword evidence="11" id="KW-0443">Lipid metabolism</keyword>
<protein>
    <recommendedName>
        <fullName evidence="14">Acyltransferase</fullName>
        <ecNumber evidence="14">2.3.1.-</ecNumber>
    </recommendedName>
</protein>
<evidence type="ECO:0000256" key="13">
    <source>
        <dbReference type="ARBA" id="ARBA00023315"/>
    </source>
</evidence>
<evidence type="ECO:0000256" key="6">
    <source>
        <dbReference type="ARBA" id="ARBA00022679"/>
    </source>
</evidence>